<evidence type="ECO:0000313" key="2">
    <source>
        <dbReference type="EMBL" id="SVC63073.1"/>
    </source>
</evidence>
<dbReference type="AlphaFoldDB" id="A0A382NPG5"/>
<feature type="transmembrane region" description="Helical" evidence="1">
    <location>
        <begin position="7"/>
        <end position="24"/>
    </location>
</feature>
<feature type="non-terminal residue" evidence="2">
    <location>
        <position position="44"/>
    </location>
</feature>
<name>A0A382NPG5_9ZZZZ</name>
<protein>
    <submittedName>
        <fullName evidence="2">Uncharacterized protein</fullName>
    </submittedName>
</protein>
<feature type="non-terminal residue" evidence="2">
    <location>
        <position position="1"/>
    </location>
</feature>
<dbReference type="EMBL" id="UINC01101890">
    <property type="protein sequence ID" value="SVC63073.1"/>
    <property type="molecule type" value="Genomic_DNA"/>
</dbReference>
<reference evidence="2" key="1">
    <citation type="submission" date="2018-05" db="EMBL/GenBank/DDBJ databases">
        <authorList>
            <person name="Lanie J.A."/>
            <person name="Ng W.-L."/>
            <person name="Kazmierczak K.M."/>
            <person name="Andrzejewski T.M."/>
            <person name="Davidsen T.M."/>
            <person name="Wayne K.J."/>
            <person name="Tettelin H."/>
            <person name="Glass J.I."/>
            <person name="Rusch D."/>
            <person name="Podicherti R."/>
            <person name="Tsui H.-C.T."/>
            <person name="Winkler M.E."/>
        </authorList>
    </citation>
    <scope>NUCLEOTIDE SEQUENCE</scope>
</reference>
<evidence type="ECO:0000256" key="1">
    <source>
        <dbReference type="SAM" id="Phobius"/>
    </source>
</evidence>
<keyword evidence="1" id="KW-0812">Transmembrane</keyword>
<organism evidence="2">
    <name type="scientific">marine metagenome</name>
    <dbReference type="NCBI Taxonomy" id="408172"/>
    <lineage>
        <taxon>unclassified sequences</taxon>
        <taxon>metagenomes</taxon>
        <taxon>ecological metagenomes</taxon>
    </lineage>
</organism>
<sequence>VSRVTHLLVLLMLSSAISGCLWWGEDGVVEEVTGPFNFNQEIPF</sequence>
<keyword evidence="1" id="KW-0472">Membrane</keyword>
<proteinExistence type="predicted"/>
<keyword evidence="1" id="KW-1133">Transmembrane helix</keyword>
<gene>
    <name evidence="2" type="ORF">METZ01_LOCUS315927</name>
</gene>
<accession>A0A382NPG5</accession>